<dbReference type="InterPro" id="IPR029753">
    <property type="entry name" value="D-isomer_DH_CS"/>
</dbReference>
<dbReference type="GO" id="GO:0016616">
    <property type="term" value="F:oxidoreductase activity, acting on the CH-OH group of donors, NAD or NADP as acceptor"/>
    <property type="evidence" value="ECO:0007669"/>
    <property type="project" value="InterPro"/>
</dbReference>
<dbReference type="GO" id="GO:0008652">
    <property type="term" value="P:amino acid biosynthetic process"/>
    <property type="evidence" value="ECO:0007669"/>
    <property type="project" value="UniProtKB-KW"/>
</dbReference>
<dbReference type="PANTHER" id="PTHR42789:SF1">
    <property type="entry name" value="D-ISOMER SPECIFIC 2-HYDROXYACID DEHYDROGENASE FAMILY PROTEIN (AFU_ORTHOLOGUE AFUA_6G10090)"/>
    <property type="match status" value="1"/>
</dbReference>
<comment type="caution">
    <text evidence="8">The sequence shown here is derived from an EMBL/GenBank/DDBJ whole genome shotgun (WGS) entry which is preliminary data.</text>
</comment>
<keyword evidence="2" id="KW-0028">Amino-acid biosynthesis</keyword>
<dbReference type="Pfam" id="PF00389">
    <property type="entry name" value="2-Hacid_dh"/>
    <property type="match status" value="1"/>
</dbReference>
<dbReference type="GO" id="GO:0051287">
    <property type="term" value="F:NAD binding"/>
    <property type="evidence" value="ECO:0007669"/>
    <property type="project" value="InterPro"/>
</dbReference>
<dbReference type="InterPro" id="IPR036291">
    <property type="entry name" value="NAD(P)-bd_dom_sf"/>
</dbReference>
<keyword evidence="9" id="KW-1185">Reference proteome</keyword>
<dbReference type="EMBL" id="VFPU01000001">
    <property type="protein sequence ID" value="TQM97334.1"/>
    <property type="molecule type" value="Genomic_DNA"/>
</dbReference>
<evidence type="ECO:0000313" key="9">
    <source>
        <dbReference type="Proteomes" id="UP000315133"/>
    </source>
</evidence>
<keyword evidence="3 5" id="KW-0560">Oxidoreductase</keyword>
<dbReference type="SUPFAM" id="SSF51735">
    <property type="entry name" value="NAD(P)-binding Rossmann-fold domains"/>
    <property type="match status" value="1"/>
</dbReference>
<dbReference type="InterPro" id="IPR029752">
    <property type="entry name" value="D-isomer_DH_CS1"/>
</dbReference>
<proteinExistence type="inferred from homology"/>
<dbReference type="CDD" id="cd12172">
    <property type="entry name" value="PGDH_like_2"/>
    <property type="match status" value="1"/>
</dbReference>
<gene>
    <name evidence="8" type="ORF">FB476_2242</name>
</gene>
<protein>
    <submittedName>
        <fullName evidence="8">D-3-phosphoglycerate dehydrogenase/(S)-sulfolactate dehydrogenase</fullName>
    </submittedName>
</protein>
<name>A0A543KQL4_9MICO</name>
<feature type="domain" description="D-isomer specific 2-hydroxyacid dehydrogenase catalytic" evidence="6">
    <location>
        <begin position="17"/>
        <end position="316"/>
    </location>
</feature>
<accession>A0A543KQL4</accession>
<reference evidence="8 9" key="1">
    <citation type="submission" date="2019-06" db="EMBL/GenBank/DDBJ databases">
        <title>Sequencing the genomes of 1000 actinobacteria strains.</title>
        <authorList>
            <person name="Klenk H.-P."/>
        </authorList>
    </citation>
    <scope>NUCLEOTIDE SEQUENCE [LARGE SCALE GENOMIC DNA]</scope>
    <source>
        <strain evidence="8 9">DSM 12362</strain>
    </source>
</reference>
<evidence type="ECO:0000256" key="4">
    <source>
        <dbReference type="ARBA" id="ARBA00023027"/>
    </source>
</evidence>
<dbReference type="FunFam" id="3.40.50.720:FF:000203">
    <property type="entry name" value="D-3-phosphoglycerate dehydrogenase (SerA)"/>
    <property type="match status" value="1"/>
</dbReference>
<dbReference type="Proteomes" id="UP000315133">
    <property type="component" value="Unassembled WGS sequence"/>
</dbReference>
<evidence type="ECO:0000256" key="2">
    <source>
        <dbReference type="ARBA" id="ARBA00022605"/>
    </source>
</evidence>
<organism evidence="8 9">
    <name type="scientific">Ornithinimicrobium humiphilum</name>
    <dbReference type="NCBI Taxonomy" id="125288"/>
    <lineage>
        <taxon>Bacteria</taxon>
        <taxon>Bacillati</taxon>
        <taxon>Actinomycetota</taxon>
        <taxon>Actinomycetes</taxon>
        <taxon>Micrococcales</taxon>
        <taxon>Ornithinimicrobiaceae</taxon>
        <taxon>Ornithinimicrobium</taxon>
    </lineage>
</organism>
<feature type="domain" description="D-isomer specific 2-hydroxyacid dehydrogenase NAD-binding" evidence="7">
    <location>
        <begin position="112"/>
        <end position="285"/>
    </location>
</feature>
<evidence type="ECO:0000256" key="1">
    <source>
        <dbReference type="ARBA" id="ARBA00005854"/>
    </source>
</evidence>
<dbReference type="OrthoDB" id="9793626at2"/>
<dbReference type="SUPFAM" id="SSF52283">
    <property type="entry name" value="Formate/glycerate dehydrogenase catalytic domain-like"/>
    <property type="match status" value="1"/>
</dbReference>
<dbReference type="InterPro" id="IPR006140">
    <property type="entry name" value="D-isomer_DH_NAD-bd"/>
</dbReference>
<keyword evidence="4" id="KW-0520">NAD</keyword>
<dbReference type="PANTHER" id="PTHR42789">
    <property type="entry name" value="D-ISOMER SPECIFIC 2-HYDROXYACID DEHYDROGENASE FAMILY PROTEIN (AFU_ORTHOLOGUE AFUA_6G10090)"/>
    <property type="match status" value="1"/>
</dbReference>
<dbReference type="Pfam" id="PF02826">
    <property type="entry name" value="2-Hacid_dh_C"/>
    <property type="match status" value="1"/>
</dbReference>
<dbReference type="Gene3D" id="3.40.50.720">
    <property type="entry name" value="NAD(P)-binding Rossmann-like Domain"/>
    <property type="match status" value="2"/>
</dbReference>
<dbReference type="PROSITE" id="PS00065">
    <property type="entry name" value="D_2_HYDROXYACID_DH_1"/>
    <property type="match status" value="1"/>
</dbReference>
<evidence type="ECO:0000256" key="3">
    <source>
        <dbReference type="ARBA" id="ARBA00023002"/>
    </source>
</evidence>
<dbReference type="RefSeq" id="WP_141818812.1">
    <property type="nucleotide sequence ID" value="NZ_BAAAIL010000002.1"/>
</dbReference>
<evidence type="ECO:0000313" key="8">
    <source>
        <dbReference type="EMBL" id="TQM97334.1"/>
    </source>
</evidence>
<dbReference type="AlphaFoldDB" id="A0A543KQL4"/>
<dbReference type="InterPro" id="IPR050857">
    <property type="entry name" value="D-2-hydroxyacid_DH"/>
</dbReference>
<evidence type="ECO:0000259" key="7">
    <source>
        <dbReference type="Pfam" id="PF02826"/>
    </source>
</evidence>
<sequence length="330" mass="34870">MEQHRVLITTSYLEPGDEVHRLLTEAGCTVLYSRPQDRNGGLSREAVAEVDAIIAGTEPLTAELIEGAPELRIIVRTGAGYDNVDVEAATRRGVVVCTTPGVNRQSVAELTVGLLLDCARGISASTAQVRAGAWVQKSGRELSGSTLGVIGLGAIGKEVASVAQALGMTVLAHDPALDPAYADEHAIASRSFEDLLRESDFVTLHIALSPATYRMIDREAIAAMKPGAFLINTARGGVVDEQALGDALTAGHLAGAALDVLETEPLPAEHPLRHVPNLVITPHIAAATVQSRARSGLLAAAQVLEYLHEGRAAHLVPESRLVPRLELERQ</sequence>
<comment type="similarity">
    <text evidence="1 5">Belongs to the D-isomer specific 2-hydroxyacid dehydrogenase family.</text>
</comment>
<evidence type="ECO:0000256" key="5">
    <source>
        <dbReference type="RuleBase" id="RU003719"/>
    </source>
</evidence>
<dbReference type="InterPro" id="IPR006139">
    <property type="entry name" value="D-isomer_2_OHA_DH_cat_dom"/>
</dbReference>
<dbReference type="PROSITE" id="PS00671">
    <property type="entry name" value="D_2_HYDROXYACID_DH_3"/>
    <property type="match status" value="1"/>
</dbReference>
<evidence type="ECO:0000259" key="6">
    <source>
        <dbReference type="Pfam" id="PF00389"/>
    </source>
</evidence>